<evidence type="ECO:0000256" key="7">
    <source>
        <dbReference type="SAM" id="Phobius"/>
    </source>
</evidence>
<evidence type="ECO:0000256" key="5">
    <source>
        <dbReference type="ARBA" id="ARBA00023136"/>
    </source>
</evidence>
<dbReference type="PANTHER" id="PTHR23502">
    <property type="entry name" value="MAJOR FACILITATOR SUPERFAMILY"/>
    <property type="match status" value="1"/>
</dbReference>
<feature type="domain" description="Major facilitator superfamily (MFS) profile" evidence="8">
    <location>
        <begin position="108"/>
        <end position="535"/>
    </location>
</feature>
<accession>A0A6A6P0C9</accession>
<feature type="transmembrane region" description="Helical" evidence="7">
    <location>
        <begin position="416"/>
        <end position="435"/>
    </location>
</feature>
<feature type="transmembrane region" description="Helical" evidence="7">
    <location>
        <begin position="103"/>
        <end position="123"/>
    </location>
</feature>
<feature type="transmembrane region" description="Helical" evidence="7">
    <location>
        <begin position="374"/>
        <end position="396"/>
    </location>
</feature>
<dbReference type="Gene3D" id="1.20.1250.20">
    <property type="entry name" value="MFS general substrate transporter like domains"/>
    <property type="match status" value="1"/>
</dbReference>
<proteinExistence type="inferred from homology"/>
<feature type="transmembrane region" description="Helical" evidence="7">
    <location>
        <begin position="474"/>
        <end position="497"/>
    </location>
</feature>
<dbReference type="GO" id="GO:0022857">
    <property type="term" value="F:transmembrane transporter activity"/>
    <property type="evidence" value="ECO:0007669"/>
    <property type="project" value="InterPro"/>
</dbReference>
<feature type="transmembrane region" description="Helical" evidence="7">
    <location>
        <begin position="175"/>
        <end position="194"/>
    </location>
</feature>
<keyword evidence="3 7" id="KW-0812">Transmembrane</keyword>
<dbReference type="GO" id="GO:0016020">
    <property type="term" value="C:membrane"/>
    <property type="evidence" value="ECO:0007669"/>
    <property type="project" value="UniProtKB-SubCell"/>
</dbReference>
<dbReference type="EMBL" id="MU001681">
    <property type="protein sequence ID" value="KAF2457244.1"/>
    <property type="molecule type" value="Genomic_DNA"/>
</dbReference>
<dbReference type="InterPro" id="IPR020846">
    <property type="entry name" value="MFS_dom"/>
</dbReference>
<feature type="transmembrane region" description="Helical" evidence="7">
    <location>
        <begin position="234"/>
        <end position="251"/>
    </location>
</feature>
<gene>
    <name evidence="9" type="ORF">BDY21DRAFT_286262</name>
</gene>
<dbReference type="InterPro" id="IPR036259">
    <property type="entry name" value="MFS_trans_sf"/>
</dbReference>
<evidence type="ECO:0000256" key="6">
    <source>
        <dbReference type="SAM" id="MobiDB-lite"/>
    </source>
</evidence>
<evidence type="ECO:0000256" key="4">
    <source>
        <dbReference type="ARBA" id="ARBA00022989"/>
    </source>
</evidence>
<organism evidence="9 10">
    <name type="scientific">Lineolata rhizophorae</name>
    <dbReference type="NCBI Taxonomy" id="578093"/>
    <lineage>
        <taxon>Eukaryota</taxon>
        <taxon>Fungi</taxon>
        <taxon>Dikarya</taxon>
        <taxon>Ascomycota</taxon>
        <taxon>Pezizomycotina</taxon>
        <taxon>Dothideomycetes</taxon>
        <taxon>Dothideomycetes incertae sedis</taxon>
        <taxon>Lineolatales</taxon>
        <taxon>Lineolataceae</taxon>
        <taxon>Lineolata</taxon>
    </lineage>
</organism>
<feature type="compositionally biased region" description="Basic and acidic residues" evidence="6">
    <location>
        <begin position="1"/>
        <end position="32"/>
    </location>
</feature>
<dbReference type="OrthoDB" id="5296287at2759"/>
<comment type="subcellular location">
    <subcellularLocation>
        <location evidence="1">Membrane</location>
        <topology evidence="1">Multi-pass membrane protein</topology>
    </subcellularLocation>
</comment>
<dbReference type="PROSITE" id="PS50850">
    <property type="entry name" value="MFS"/>
    <property type="match status" value="1"/>
</dbReference>
<feature type="transmembrane region" description="Helical" evidence="7">
    <location>
        <begin position="143"/>
        <end position="163"/>
    </location>
</feature>
<feature type="transmembrane region" description="Helical" evidence="7">
    <location>
        <begin position="263"/>
        <end position="283"/>
    </location>
</feature>
<feature type="transmembrane region" description="Helical" evidence="7">
    <location>
        <begin position="509"/>
        <end position="528"/>
    </location>
</feature>
<feature type="transmembrane region" description="Helical" evidence="7">
    <location>
        <begin position="200"/>
        <end position="222"/>
    </location>
</feature>
<reference evidence="9" key="1">
    <citation type="journal article" date="2020" name="Stud. Mycol.">
        <title>101 Dothideomycetes genomes: a test case for predicting lifestyles and emergence of pathogens.</title>
        <authorList>
            <person name="Haridas S."/>
            <person name="Albert R."/>
            <person name="Binder M."/>
            <person name="Bloem J."/>
            <person name="Labutti K."/>
            <person name="Salamov A."/>
            <person name="Andreopoulos B."/>
            <person name="Baker S."/>
            <person name="Barry K."/>
            <person name="Bills G."/>
            <person name="Bluhm B."/>
            <person name="Cannon C."/>
            <person name="Castanera R."/>
            <person name="Culley D."/>
            <person name="Daum C."/>
            <person name="Ezra D."/>
            <person name="Gonzalez J."/>
            <person name="Henrissat B."/>
            <person name="Kuo A."/>
            <person name="Liang C."/>
            <person name="Lipzen A."/>
            <person name="Lutzoni F."/>
            <person name="Magnuson J."/>
            <person name="Mondo S."/>
            <person name="Nolan M."/>
            <person name="Ohm R."/>
            <person name="Pangilinan J."/>
            <person name="Park H.-J."/>
            <person name="Ramirez L."/>
            <person name="Alfaro M."/>
            <person name="Sun H."/>
            <person name="Tritt A."/>
            <person name="Yoshinaga Y."/>
            <person name="Zwiers L.-H."/>
            <person name="Turgeon B."/>
            <person name="Goodwin S."/>
            <person name="Spatafora J."/>
            <person name="Crous P."/>
            <person name="Grigoriev I."/>
        </authorList>
    </citation>
    <scope>NUCLEOTIDE SEQUENCE</scope>
    <source>
        <strain evidence="9">ATCC 16933</strain>
    </source>
</reference>
<dbReference type="CDD" id="cd17323">
    <property type="entry name" value="MFS_Tpo1_MDR_like"/>
    <property type="match status" value="1"/>
</dbReference>
<dbReference type="PANTHER" id="PTHR23502:SF68">
    <property type="entry name" value="MULTIDRUG TRANSPORTER, PUTATIVE (AFU_ORTHOLOGUE AFUA_3G01120)-RELATED"/>
    <property type="match status" value="1"/>
</dbReference>
<feature type="region of interest" description="Disordered" evidence="6">
    <location>
        <begin position="1"/>
        <end position="84"/>
    </location>
</feature>
<keyword evidence="5 7" id="KW-0472">Membrane</keyword>
<name>A0A6A6P0C9_9PEZI</name>
<protein>
    <submittedName>
        <fullName evidence="9">Major facilitator superfamily domain-containing protein</fullName>
    </submittedName>
</protein>
<dbReference type="Pfam" id="PF07690">
    <property type="entry name" value="MFS_1"/>
    <property type="match status" value="1"/>
</dbReference>
<evidence type="ECO:0000256" key="3">
    <source>
        <dbReference type="ARBA" id="ARBA00022692"/>
    </source>
</evidence>
<evidence type="ECO:0000256" key="1">
    <source>
        <dbReference type="ARBA" id="ARBA00004141"/>
    </source>
</evidence>
<evidence type="ECO:0000256" key="2">
    <source>
        <dbReference type="ARBA" id="ARBA00008335"/>
    </source>
</evidence>
<feature type="transmembrane region" description="Helical" evidence="7">
    <location>
        <begin position="441"/>
        <end position="462"/>
    </location>
</feature>
<dbReference type="AlphaFoldDB" id="A0A6A6P0C9"/>
<dbReference type="Proteomes" id="UP000799766">
    <property type="component" value="Unassembled WGS sequence"/>
</dbReference>
<dbReference type="SUPFAM" id="SSF103473">
    <property type="entry name" value="MFS general substrate transporter"/>
    <property type="match status" value="1"/>
</dbReference>
<keyword evidence="10" id="KW-1185">Reference proteome</keyword>
<feature type="transmembrane region" description="Helical" evidence="7">
    <location>
        <begin position="332"/>
        <end position="354"/>
    </location>
</feature>
<evidence type="ECO:0000259" key="8">
    <source>
        <dbReference type="PROSITE" id="PS50850"/>
    </source>
</evidence>
<evidence type="ECO:0000313" key="10">
    <source>
        <dbReference type="Proteomes" id="UP000799766"/>
    </source>
</evidence>
<dbReference type="FunFam" id="1.20.1250.20:FF:000011">
    <property type="entry name" value="MFS multidrug transporter, putative"/>
    <property type="match status" value="1"/>
</dbReference>
<evidence type="ECO:0000313" key="9">
    <source>
        <dbReference type="EMBL" id="KAF2457244.1"/>
    </source>
</evidence>
<sequence length="543" mass="59162">MAGNAEHHHAAQSPEEQKEIIELAAAEGHDADIPSNLGALRDSFEKDLPGDFSGNDVDVEKAELSSQLTEDGREQASADENDPNVVFWDGPDDPQNPMNWSAFIRWGSISVISCITFVTPLGSAMFAPAVPELMEEFQSTDELLAGFVVSVYVLGFAFGPLVIAPMSEMYGRLPLYHSCNVLFVIFNIACAVSNSMGLFIFLRFMAGSVGAAPLALGGGTIADLIAPAQRGTAMAVYVMGPCIGPVVGPVIGGFTTEAKGWRWNFWVVAIAAAAATIGGFIFLRETYAPTILTRKAKRLRNETGNEKLRSKLDTGLGAKDLFLYSIVRPTKMLIFSPIVLSLSVYVAIAYAYLYMFFTNITPVFENQYGWPKNLVGLAFIGLGIGQFIGQGFFIYFGNRTVKKHLRKGDFRPEHRLPMMVPGAILLPIGLFWYAWSTDAAAHWILPEIGTVIFGLGLFWTWMPSNTYLVDAFTLHAASAMAANTVLRSVVAAVLPLAGQDMYATLGLGWGTSLLAFISLLLIPIPFWLMKHGESIRVNHPVKL</sequence>
<comment type="similarity">
    <text evidence="2">Belongs to the major facilitator superfamily.</text>
</comment>
<dbReference type="InterPro" id="IPR011701">
    <property type="entry name" value="MFS"/>
</dbReference>
<keyword evidence="4 7" id="KW-1133">Transmembrane helix</keyword>